<organism evidence="1 2">
    <name type="scientific">Dichanthelium oligosanthes</name>
    <dbReference type="NCBI Taxonomy" id="888268"/>
    <lineage>
        <taxon>Eukaryota</taxon>
        <taxon>Viridiplantae</taxon>
        <taxon>Streptophyta</taxon>
        <taxon>Embryophyta</taxon>
        <taxon>Tracheophyta</taxon>
        <taxon>Spermatophyta</taxon>
        <taxon>Magnoliopsida</taxon>
        <taxon>Liliopsida</taxon>
        <taxon>Poales</taxon>
        <taxon>Poaceae</taxon>
        <taxon>PACMAD clade</taxon>
        <taxon>Panicoideae</taxon>
        <taxon>Panicodae</taxon>
        <taxon>Paniceae</taxon>
        <taxon>Dichantheliinae</taxon>
        <taxon>Dichanthelium</taxon>
    </lineage>
</organism>
<name>A0A1E5VU20_9POAL</name>
<sequence length="42" mass="4572">MMVADGGGEECVTQTECQGCRQLFCAHCEVLWLAGISCDEFT</sequence>
<dbReference type="OrthoDB" id="10009520at2759"/>
<protein>
    <recommendedName>
        <fullName evidence="3">IBR domain-containing protein</fullName>
    </recommendedName>
</protein>
<evidence type="ECO:0000313" key="1">
    <source>
        <dbReference type="EMBL" id="OEL28618.1"/>
    </source>
</evidence>
<dbReference type="Proteomes" id="UP000095767">
    <property type="component" value="Unassembled WGS sequence"/>
</dbReference>
<evidence type="ECO:0008006" key="3">
    <source>
        <dbReference type="Google" id="ProtNLM"/>
    </source>
</evidence>
<dbReference type="AlphaFoldDB" id="A0A1E5VU20"/>
<evidence type="ECO:0000313" key="2">
    <source>
        <dbReference type="Proteomes" id="UP000095767"/>
    </source>
</evidence>
<accession>A0A1E5VU20</accession>
<comment type="caution">
    <text evidence="1">The sequence shown here is derived from an EMBL/GenBank/DDBJ whole genome shotgun (WGS) entry which is preliminary data.</text>
</comment>
<dbReference type="STRING" id="888268.A0A1E5VU20"/>
<dbReference type="EMBL" id="LWDX02029584">
    <property type="protein sequence ID" value="OEL28618.1"/>
    <property type="molecule type" value="Genomic_DNA"/>
</dbReference>
<reference evidence="1 2" key="1">
    <citation type="submission" date="2016-09" db="EMBL/GenBank/DDBJ databases">
        <title>The draft genome of Dichanthelium oligosanthes: A C3 panicoid grass species.</title>
        <authorList>
            <person name="Studer A.J."/>
            <person name="Schnable J.C."/>
            <person name="Brutnell T.P."/>
        </authorList>
    </citation>
    <scope>NUCLEOTIDE SEQUENCE [LARGE SCALE GENOMIC DNA]</scope>
    <source>
        <strain evidence="2">cv. Kellogg 1175</strain>
        <tissue evidence="1">Leaf</tissue>
    </source>
</reference>
<keyword evidence="2" id="KW-1185">Reference proteome</keyword>
<proteinExistence type="predicted"/>
<gene>
    <name evidence="1" type="ORF">BAE44_0010364</name>
</gene>